<keyword evidence="12" id="KW-1185">Reference proteome</keyword>
<keyword evidence="3" id="KW-0378">Hydrolase</keyword>
<feature type="compositionally biased region" description="Basic residues" evidence="7">
    <location>
        <begin position="593"/>
        <end position="605"/>
    </location>
</feature>
<dbReference type="EMBL" id="ML992665">
    <property type="protein sequence ID" value="KAF2215710.1"/>
    <property type="molecule type" value="Genomic_DNA"/>
</dbReference>
<dbReference type="PROSITE" id="PS51192">
    <property type="entry name" value="HELICASE_ATP_BIND_1"/>
    <property type="match status" value="1"/>
</dbReference>
<dbReference type="SMART" id="SM00184">
    <property type="entry name" value="RING"/>
    <property type="match status" value="1"/>
</dbReference>
<proteinExistence type="inferred from homology"/>
<dbReference type="SMART" id="SM00487">
    <property type="entry name" value="DEXDc"/>
    <property type="match status" value="1"/>
</dbReference>
<reference evidence="11" key="1">
    <citation type="journal article" date="2020" name="Stud. Mycol.">
        <title>101 Dothideomycetes genomes: a test case for predicting lifestyles and emergence of pathogens.</title>
        <authorList>
            <person name="Haridas S."/>
            <person name="Albert R."/>
            <person name="Binder M."/>
            <person name="Bloem J."/>
            <person name="Labutti K."/>
            <person name="Salamov A."/>
            <person name="Andreopoulos B."/>
            <person name="Baker S."/>
            <person name="Barry K."/>
            <person name="Bills G."/>
            <person name="Bluhm B."/>
            <person name="Cannon C."/>
            <person name="Castanera R."/>
            <person name="Culley D."/>
            <person name="Daum C."/>
            <person name="Ezra D."/>
            <person name="Gonzalez J."/>
            <person name="Henrissat B."/>
            <person name="Kuo A."/>
            <person name="Liang C."/>
            <person name="Lipzen A."/>
            <person name="Lutzoni F."/>
            <person name="Magnuson J."/>
            <person name="Mondo S."/>
            <person name="Nolan M."/>
            <person name="Ohm R."/>
            <person name="Pangilinan J."/>
            <person name="Park H.-J."/>
            <person name="Ramirez L."/>
            <person name="Alfaro M."/>
            <person name="Sun H."/>
            <person name="Tritt A."/>
            <person name="Yoshinaga Y."/>
            <person name="Zwiers L.-H."/>
            <person name="Turgeon B."/>
            <person name="Goodwin S."/>
            <person name="Spatafora J."/>
            <person name="Crous P."/>
            <person name="Grigoriev I."/>
        </authorList>
    </citation>
    <scope>NUCLEOTIDE SEQUENCE</scope>
    <source>
        <strain evidence="11">SCOH1-5</strain>
    </source>
</reference>
<dbReference type="InterPro" id="IPR000330">
    <property type="entry name" value="SNF2_N"/>
</dbReference>
<feature type="compositionally biased region" description="Acidic residues" evidence="7">
    <location>
        <begin position="554"/>
        <end position="578"/>
    </location>
</feature>
<evidence type="ECO:0000256" key="4">
    <source>
        <dbReference type="ARBA" id="ARBA00022806"/>
    </source>
</evidence>
<organism evidence="11 12">
    <name type="scientific">Cercospora zeae-maydis SCOH1-5</name>
    <dbReference type="NCBI Taxonomy" id="717836"/>
    <lineage>
        <taxon>Eukaryota</taxon>
        <taxon>Fungi</taxon>
        <taxon>Dikarya</taxon>
        <taxon>Ascomycota</taxon>
        <taxon>Pezizomycotina</taxon>
        <taxon>Dothideomycetes</taxon>
        <taxon>Dothideomycetidae</taxon>
        <taxon>Mycosphaerellales</taxon>
        <taxon>Mycosphaerellaceae</taxon>
        <taxon>Cercospora</taxon>
    </lineage>
</organism>
<dbReference type="SMART" id="SM00490">
    <property type="entry name" value="HELICc"/>
    <property type="match status" value="1"/>
</dbReference>
<comment type="similarity">
    <text evidence="1">Belongs to the SNF2/RAD54 helicase family.</text>
</comment>
<protein>
    <recommendedName>
        <fullName evidence="13">RING-type domain-containing protein</fullName>
    </recommendedName>
</protein>
<feature type="domain" description="RING-type" evidence="8">
    <location>
        <begin position="470"/>
        <end position="522"/>
    </location>
</feature>
<keyword evidence="6" id="KW-0863">Zinc-finger</keyword>
<dbReference type="OrthoDB" id="423559at2759"/>
<dbReference type="PANTHER" id="PTHR45626">
    <property type="entry name" value="TRANSCRIPTION TERMINATION FACTOR 2-RELATED"/>
    <property type="match status" value="1"/>
</dbReference>
<dbReference type="Proteomes" id="UP000799539">
    <property type="component" value="Unassembled WGS sequence"/>
</dbReference>
<evidence type="ECO:0008006" key="13">
    <source>
        <dbReference type="Google" id="ProtNLM"/>
    </source>
</evidence>
<keyword evidence="6" id="KW-0862">Zinc</keyword>
<evidence type="ECO:0000256" key="5">
    <source>
        <dbReference type="ARBA" id="ARBA00022840"/>
    </source>
</evidence>
<dbReference type="PROSITE" id="PS51194">
    <property type="entry name" value="HELICASE_CTER"/>
    <property type="match status" value="1"/>
</dbReference>
<dbReference type="GO" id="GO:0005524">
    <property type="term" value="F:ATP binding"/>
    <property type="evidence" value="ECO:0007669"/>
    <property type="project" value="UniProtKB-KW"/>
</dbReference>
<dbReference type="PANTHER" id="PTHR45626:SF16">
    <property type="entry name" value="ATP-DEPENDENT HELICASE ULS1"/>
    <property type="match status" value="1"/>
</dbReference>
<dbReference type="AlphaFoldDB" id="A0A6A6FQU7"/>
<keyword evidence="2" id="KW-0547">Nucleotide-binding</keyword>
<feature type="domain" description="Helicase C-terminal" evidence="10">
    <location>
        <begin position="646"/>
        <end position="802"/>
    </location>
</feature>
<dbReference type="InterPro" id="IPR001841">
    <property type="entry name" value="Znf_RING"/>
</dbReference>
<keyword evidence="5" id="KW-0067">ATP-binding</keyword>
<dbReference type="InterPro" id="IPR001650">
    <property type="entry name" value="Helicase_C-like"/>
</dbReference>
<dbReference type="Pfam" id="PF00271">
    <property type="entry name" value="Helicase_C"/>
    <property type="match status" value="1"/>
</dbReference>
<evidence type="ECO:0000256" key="6">
    <source>
        <dbReference type="PROSITE-ProRule" id="PRU00175"/>
    </source>
</evidence>
<dbReference type="InterPro" id="IPR014001">
    <property type="entry name" value="Helicase_ATP-bd"/>
</dbReference>
<evidence type="ECO:0000259" key="8">
    <source>
        <dbReference type="PROSITE" id="PS50089"/>
    </source>
</evidence>
<sequence length="829" mass="93704">MQDRAHAFRNQIRDVGNLVYGTSSSHPWALDDDDEDDDLIYTGIRQTAGYGNYAGNEALYHDRYNAMQNYDPTKTKEEIQDLLANIRPDEDMPAHLRIQTPEDLTIRLHKYQEVGLTWLKKQEEGPHKGGILADDMGLGKTIQMLSLMVTRKAEDFRCRTTLIIAPVALLRQWKQEIKDKLKGGRYELSVFTHHGASKAKTFADLRTYDVVLTTYGSIASELKKLEKFQLRKKANPDAVPGSTEKVVFLADDAQWYRVILDEAQCIKNRTTQSAKGACLLKAKYRFCVTGTPMMNNVEELYSLIKFLQIRPYCQWERFRIDFNTPLKSAHEAHRERAMRQLQILCKSIMLRRTKKSKFEGEPILNLPERTTTVDNPVFDEDEQAFYTALETQSQVQFNKYLRRGTVGQSYSAILVLLLRLRQACCHPHLIKDFGVAAAADMTEDQMLDFAKQLDPQVVERIKATGGNFECPVCYDAVANPAIFIPCGHDTCSECFSKIADPANAIQQGIENENGGARCPNCRGNINAKRLTDFNSFKKVHMPELLTDAERAEMNADDGEEVDSDEDDDSEDDGEEGDDTLGGFIVNDDEKGHGKGKGKEKKKKTKGPVTLADLKKDAAKSSKAKKKYLARLRKTYVGSAKIDKTMEILKAIMEAKEGEKVLIFSQWTSLLDLLEIPIDGEGYGYRRYDGSMSATMRADAVDDFKDESQNVRIMLVSLKAGNAGLNLNMASQVIILDPFWNPYIEEQAIDRAHRIGQMRPVTVHRVLIQGTVEDRIIELQEKKRTLISEALDEQSAANLARLGVQELAYLFGVTHDPTQQVHYRAANSRR</sequence>
<dbReference type="CDD" id="cd18008">
    <property type="entry name" value="DEXDc_SHPRH-like"/>
    <property type="match status" value="1"/>
</dbReference>
<keyword evidence="6" id="KW-0479">Metal-binding</keyword>
<evidence type="ECO:0000313" key="12">
    <source>
        <dbReference type="Proteomes" id="UP000799539"/>
    </source>
</evidence>
<dbReference type="InterPro" id="IPR027417">
    <property type="entry name" value="P-loop_NTPase"/>
</dbReference>
<dbReference type="InterPro" id="IPR038718">
    <property type="entry name" value="SNF2-like_sf"/>
</dbReference>
<name>A0A6A6FQU7_9PEZI</name>
<evidence type="ECO:0000256" key="7">
    <source>
        <dbReference type="SAM" id="MobiDB-lite"/>
    </source>
</evidence>
<dbReference type="SUPFAM" id="SSF57850">
    <property type="entry name" value="RING/U-box"/>
    <property type="match status" value="1"/>
</dbReference>
<feature type="domain" description="Helicase ATP-binding" evidence="9">
    <location>
        <begin position="121"/>
        <end position="310"/>
    </location>
</feature>
<accession>A0A6A6FQU7</accession>
<dbReference type="InterPro" id="IPR013083">
    <property type="entry name" value="Znf_RING/FYVE/PHD"/>
</dbReference>
<dbReference type="GO" id="GO:0008094">
    <property type="term" value="F:ATP-dependent activity, acting on DNA"/>
    <property type="evidence" value="ECO:0007669"/>
    <property type="project" value="TreeGrafter"/>
</dbReference>
<dbReference type="Pfam" id="PF00176">
    <property type="entry name" value="SNF2-rel_dom"/>
    <property type="match status" value="1"/>
</dbReference>
<evidence type="ECO:0000259" key="10">
    <source>
        <dbReference type="PROSITE" id="PS51194"/>
    </source>
</evidence>
<dbReference type="Gene3D" id="3.40.50.10810">
    <property type="entry name" value="Tandem AAA-ATPase domain"/>
    <property type="match status" value="1"/>
</dbReference>
<dbReference type="GO" id="GO:0004386">
    <property type="term" value="F:helicase activity"/>
    <property type="evidence" value="ECO:0007669"/>
    <property type="project" value="UniProtKB-KW"/>
</dbReference>
<dbReference type="GO" id="GO:0016787">
    <property type="term" value="F:hydrolase activity"/>
    <property type="evidence" value="ECO:0007669"/>
    <property type="project" value="UniProtKB-KW"/>
</dbReference>
<dbReference type="GO" id="GO:0005737">
    <property type="term" value="C:cytoplasm"/>
    <property type="evidence" value="ECO:0007669"/>
    <property type="project" value="TreeGrafter"/>
</dbReference>
<evidence type="ECO:0000259" key="9">
    <source>
        <dbReference type="PROSITE" id="PS51192"/>
    </source>
</evidence>
<dbReference type="InterPro" id="IPR049730">
    <property type="entry name" value="SNF2/RAD54-like_C"/>
</dbReference>
<gene>
    <name evidence="11" type="ORF">CERZMDRAFT_34801</name>
</gene>
<dbReference type="GO" id="GO:0005634">
    <property type="term" value="C:nucleus"/>
    <property type="evidence" value="ECO:0007669"/>
    <property type="project" value="TreeGrafter"/>
</dbReference>
<dbReference type="CDD" id="cd18793">
    <property type="entry name" value="SF2_C_SNF"/>
    <property type="match status" value="1"/>
</dbReference>
<dbReference type="Pfam" id="PF13923">
    <property type="entry name" value="zf-C3HC4_2"/>
    <property type="match status" value="1"/>
</dbReference>
<dbReference type="PROSITE" id="PS50089">
    <property type="entry name" value="ZF_RING_2"/>
    <property type="match status" value="1"/>
</dbReference>
<dbReference type="Gene3D" id="3.40.50.300">
    <property type="entry name" value="P-loop containing nucleotide triphosphate hydrolases"/>
    <property type="match status" value="1"/>
</dbReference>
<feature type="region of interest" description="Disordered" evidence="7">
    <location>
        <begin position="548"/>
        <end position="608"/>
    </location>
</feature>
<dbReference type="SUPFAM" id="SSF52540">
    <property type="entry name" value="P-loop containing nucleoside triphosphate hydrolases"/>
    <property type="match status" value="2"/>
</dbReference>
<dbReference type="Gene3D" id="3.30.40.10">
    <property type="entry name" value="Zinc/RING finger domain, C3HC4 (zinc finger)"/>
    <property type="match status" value="1"/>
</dbReference>
<evidence type="ECO:0000256" key="2">
    <source>
        <dbReference type="ARBA" id="ARBA00022741"/>
    </source>
</evidence>
<dbReference type="GO" id="GO:0008270">
    <property type="term" value="F:zinc ion binding"/>
    <property type="evidence" value="ECO:0007669"/>
    <property type="project" value="UniProtKB-KW"/>
</dbReference>
<dbReference type="InterPro" id="IPR050628">
    <property type="entry name" value="SNF2_RAD54_helicase_TF"/>
</dbReference>
<evidence type="ECO:0000256" key="1">
    <source>
        <dbReference type="ARBA" id="ARBA00007025"/>
    </source>
</evidence>
<evidence type="ECO:0000313" key="11">
    <source>
        <dbReference type="EMBL" id="KAF2215710.1"/>
    </source>
</evidence>
<evidence type="ECO:0000256" key="3">
    <source>
        <dbReference type="ARBA" id="ARBA00022801"/>
    </source>
</evidence>
<dbReference type="GO" id="GO:0000724">
    <property type="term" value="P:double-strand break repair via homologous recombination"/>
    <property type="evidence" value="ECO:0007669"/>
    <property type="project" value="TreeGrafter"/>
</dbReference>
<keyword evidence="4" id="KW-0347">Helicase</keyword>